<keyword evidence="1" id="KW-0175">Coiled coil</keyword>
<organism evidence="2 3">
    <name type="scientific">Lysinibacillus pakistanensis</name>
    <dbReference type="NCBI Taxonomy" id="759811"/>
    <lineage>
        <taxon>Bacteria</taxon>
        <taxon>Bacillati</taxon>
        <taxon>Bacillota</taxon>
        <taxon>Bacilli</taxon>
        <taxon>Bacillales</taxon>
        <taxon>Bacillaceae</taxon>
        <taxon>Lysinibacillus</taxon>
    </lineage>
</organism>
<name>A0AAX3WQ62_9BACI</name>
<evidence type="ECO:0000313" key="2">
    <source>
        <dbReference type="EMBL" id="WHY49845.1"/>
    </source>
</evidence>
<evidence type="ECO:0000313" key="3">
    <source>
        <dbReference type="Proteomes" id="UP001178322"/>
    </source>
</evidence>
<dbReference type="EMBL" id="CP126101">
    <property type="protein sequence ID" value="WHY49845.1"/>
    <property type="molecule type" value="Genomic_DNA"/>
</dbReference>
<reference evidence="2" key="1">
    <citation type="submission" date="2023-05" db="EMBL/GenBank/DDBJ databases">
        <title>Comparative genomics of Bacillaceae isolates and their secondary metabolite potential.</title>
        <authorList>
            <person name="Song L."/>
            <person name="Nielsen L.J."/>
            <person name="Mohite O."/>
            <person name="Xu X."/>
            <person name="Weber T."/>
            <person name="Kovacs A.T."/>
        </authorList>
    </citation>
    <scope>NUCLEOTIDE SEQUENCE</scope>
    <source>
        <strain evidence="2">LY1</strain>
    </source>
</reference>
<accession>A0AAX3WQ62</accession>
<protein>
    <submittedName>
        <fullName evidence="2">Uncharacterized protein</fullName>
    </submittedName>
</protein>
<dbReference type="RefSeq" id="WP_283868568.1">
    <property type="nucleotide sequence ID" value="NZ_CP126101.1"/>
</dbReference>
<sequence>MPIKVQEYQLLREFKREGAERAAKLLQYQKDAESARSRLRELQTQYEQTFTESVKHGTDATAQLVKIDDDIALQKEVVTRRERDLTLVHQAMPETIISSVEVVEKYKPEYADGIRAEFEDKVNPKLQLARDLILSCIDDHKEYSSAYNDIYREITDLVTANHQAGKTRYIMTQIHPTDSAQVFGATGTISGVRKLLEQVSQYTFGNKPRDYKYIDVVPTTTEKVGK</sequence>
<proteinExistence type="predicted"/>
<feature type="coiled-coil region" evidence="1">
    <location>
        <begin position="25"/>
        <end position="52"/>
    </location>
</feature>
<dbReference type="AlphaFoldDB" id="A0AAX3WQ62"/>
<gene>
    <name evidence="2" type="ORF">QNH24_16085</name>
</gene>
<evidence type="ECO:0000256" key="1">
    <source>
        <dbReference type="SAM" id="Coils"/>
    </source>
</evidence>
<dbReference type="Proteomes" id="UP001178322">
    <property type="component" value="Chromosome"/>
</dbReference>